<dbReference type="AlphaFoldDB" id="A0A271C4H5"/>
<sequence length="297" mass="33152">MNAETQSAYISLASNFYATRMQGVELDELNIIGALLRAAPDYRPDYYRRLRNALAFDQKHRGNFWAAQEINRTLNPVTVLNLPRKKKQRRPQKLSTADFEAWLRCLAERDMPVEAGALMVISLTGARPCELNGISIDGRRIHISGAKLSHNGLRGASRTLEADGDVCNILRNALAAFKCQPRSMDSIRVALHQVATELFGRRKVPSMYTLRHQFGSNLKASGMSAIEMAYVMGHQATDSISRYGDKRFGRAEAVKVKPASDADFSKVRDTVPARMRADAVALNDQRDLDRRTEVADG</sequence>
<dbReference type="EMBL" id="POUM01000011">
    <property type="protein sequence ID" value="PNF58895.1"/>
    <property type="molecule type" value="Genomic_DNA"/>
</dbReference>
<dbReference type="SUPFAM" id="SSF56349">
    <property type="entry name" value="DNA breaking-rejoining enzymes"/>
    <property type="match status" value="1"/>
</dbReference>
<dbReference type="GO" id="GO:0003677">
    <property type="term" value="F:DNA binding"/>
    <property type="evidence" value="ECO:0007669"/>
    <property type="project" value="InterPro"/>
</dbReference>
<protein>
    <submittedName>
        <fullName evidence="2 6">Integrase</fullName>
    </submittedName>
</protein>
<keyword evidence="1" id="KW-0233">DNA recombination</keyword>
<evidence type="ECO:0000313" key="6">
    <source>
        <dbReference type="EMBL" id="PNF58895.1"/>
    </source>
</evidence>
<dbReference type="EMBL" id="JAOCAE010000007">
    <property type="protein sequence ID" value="MDH1236935.1"/>
    <property type="molecule type" value="Genomic_DNA"/>
</dbReference>
<dbReference type="EMBL" id="JAODZE010000041">
    <property type="protein sequence ID" value="MDH0149048.1"/>
    <property type="molecule type" value="Genomic_DNA"/>
</dbReference>
<dbReference type="RefSeq" id="WP_003291594.1">
    <property type="nucleotide sequence ID" value="NZ_CAHPQS010000021.1"/>
</dbReference>
<dbReference type="Proteomes" id="UP001138621">
    <property type="component" value="Unassembled WGS sequence"/>
</dbReference>
<dbReference type="EMBL" id="POUW01000003">
    <property type="protein sequence ID" value="PNG05915.1"/>
    <property type="molecule type" value="Genomic_DNA"/>
</dbReference>
<dbReference type="Proteomes" id="UP001161139">
    <property type="component" value="Unassembled WGS sequence"/>
</dbReference>
<organism evidence="6 10">
    <name type="scientific">Stutzerimonas stutzeri</name>
    <name type="common">Pseudomonas stutzeri</name>
    <dbReference type="NCBI Taxonomy" id="316"/>
    <lineage>
        <taxon>Bacteria</taxon>
        <taxon>Pseudomonadati</taxon>
        <taxon>Pseudomonadota</taxon>
        <taxon>Gammaproteobacteria</taxon>
        <taxon>Pseudomonadales</taxon>
        <taxon>Pseudomonadaceae</taxon>
        <taxon>Stutzerimonas</taxon>
    </lineage>
</organism>
<dbReference type="GO" id="GO:0006310">
    <property type="term" value="P:DNA recombination"/>
    <property type="evidence" value="ECO:0007669"/>
    <property type="project" value="UniProtKB-KW"/>
</dbReference>
<comment type="caution">
    <text evidence="6">The sequence shown here is derived from an EMBL/GenBank/DDBJ whole genome shotgun (WGS) entry which is preliminary data.</text>
</comment>
<dbReference type="OrthoDB" id="8883268at2"/>
<evidence type="ECO:0000313" key="9">
    <source>
        <dbReference type="Proteomes" id="UP000235897"/>
    </source>
</evidence>
<dbReference type="Gene3D" id="1.10.443.10">
    <property type="entry name" value="Intergrase catalytic core"/>
    <property type="match status" value="1"/>
</dbReference>
<name>A0A271C4H5_STUST</name>
<dbReference type="Proteomes" id="UP001158076">
    <property type="component" value="Unassembled WGS sequence"/>
</dbReference>
<gene>
    <name evidence="8" type="ORF">CXK94_17955</name>
    <name evidence="6" type="ORF">CXK99_13235</name>
    <name evidence="7" type="ORF">CXL00_08775</name>
    <name evidence="2" type="ORF">G7024_22795</name>
    <name evidence="5" type="ORF">N5C32_12910</name>
    <name evidence="4" type="ORF">N5D09_16645</name>
    <name evidence="3" type="ORF">N7335_21915</name>
</gene>
<evidence type="ECO:0000313" key="2">
    <source>
        <dbReference type="EMBL" id="MBA1307219.1"/>
    </source>
</evidence>
<dbReference type="Proteomes" id="UP001158500">
    <property type="component" value="Unassembled WGS sequence"/>
</dbReference>
<dbReference type="Proteomes" id="UP000236023">
    <property type="component" value="Unassembled WGS sequence"/>
</dbReference>
<dbReference type="InterPro" id="IPR013762">
    <property type="entry name" value="Integrase-like_cat_sf"/>
</dbReference>
<dbReference type="GeneID" id="75211878"/>
<dbReference type="EMBL" id="JAAMRD010000029">
    <property type="protein sequence ID" value="MBA1307219.1"/>
    <property type="molecule type" value="Genomic_DNA"/>
</dbReference>
<dbReference type="GO" id="GO:0015074">
    <property type="term" value="P:DNA integration"/>
    <property type="evidence" value="ECO:0007669"/>
    <property type="project" value="InterPro"/>
</dbReference>
<evidence type="ECO:0000313" key="11">
    <source>
        <dbReference type="Proteomes" id="UP000236023"/>
    </source>
</evidence>
<dbReference type="Proteomes" id="UP000236003">
    <property type="component" value="Unassembled WGS sequence"/>
</dbReference>
<reference evidence="2" key="2">
    <citation type="submission" date="2020-02" db="EMBL/GenBank/DDBJ databases">
        <title>Synteny-based analysis reveals conserved mechanism for high triclosan tolerance in Pseudomonas, as well as instances of horizontal transfer.</title>
        <authorList>
            <person name="Mcfarland A.G."/>
            <person name="Bertucci H.K."/>
            <person name="Litmann E."/>
            <person name="Shen J."/>
            <person name="Huttenhower C."/>
            <person name="Hartmann E.M."/>
        </authorList>
    </citation>
    <scope>NUCLEOTIDE SEQUENCE</scope>
    <source>
        <strain evidence="2">109A1</strain>
    </source>
</reference>
<evidence type="ECO:0000313" key="8">
    <source>
        <dbReference type="EMBL" id="PNG07080.1"/>
    </source>
</evidence>
<evidence type="ECO:0000313" key="5">
    <source>
        <dbReference type="EMBL" id="MDH1236935.1"/>
    </source>
</evidence>
<reference evidence="9 10" key="1">
    <citation type="submission" date="2018-01" db="EMBL/GenBank/DDBJ databases">
        <title>Denitrification phenotypes of diverse strains of Pseudomonas stutzeri.</title>
        <authorList>
            <person name="Milligan D.A."/>
            <person name="Bergaust L."/>
            <person name="Bakken L.R."/>
            <person name="Frostegard A."/>
        </authorList>
    </citation>
    <scope>NUCLEOTIDE SEQUENCE [LARGE SCALE GENOMIC DNA]</scope>
    <source>
        <strain evidence="8 11">24a75</strain>
        <strain evidence="7 9">28a3</strain>
        <strain evidence="6 10">CCUG 44592</strain>
    </source>
</reference>
<dbReference type="InterPro" id="IPR011010">
    <property type="entry name" value="DNA_brk_join_enz"/>
</dbReference>
<dbReference type="Proteomes" id="UP000235897">
    <property type="component" value="Unassembled WGS sequence"/>
</dbReference>
<proteinExistence type="predicted"/>
<evidence type="ECO:0000313" key="7">
    <source>
        <dbReference type="EMBL" id="PNG05915.1"/>
    </source>
</evidence>
<evidence type="ECO:0000313" key="10">
    <source>
        <dbReference type="Proteomes" id="UP000236003"/>
    </source>
</evidence>
<evidence type="ECO:0000313" key="3">
    <source>
        <dbReference type="EMBL" id="MDH0149048.1"/>
    </source>
</evidence>
<accession>A0A271C4H5</accession>
<evidence type="ECO:0000313" key="4">
    <source>
        <dbReference type="EMBL" id="MDH0689723.1"/>
    </source>
</evidence>
<evidence type="ECO:0000256" key="1">
    <source>
        <dbReference type="ARBA" id="ARBA00023172"/>
    </source>
</evidence>
<dbReference type="EMBL" id="POUT01000011">
    <property type="protein sequence ID" value="PNG07080.1"/>
    <property type="molecule type" value="Genomic_DNA"/>
</dbReference>
<reference evidence="3" key="3">
    <citation type="submission" date="2022-09" db="EMBL/GenBank/DDBJ databases">
        <title>Intensive care unit water sources are persistently colonized with multi-drug resistant bacteria and are the site of extensive horizontal gene transfer of antibiotic resistance genes.</title>
        <authorList>
            <person name="Diorio-Toth L."/>
        </authorList>
    </citation>
    <scope>NUCLEOTIDE SEQUENCE</scope>
    <source>
        <strain evidence="4">GD03864</strain>
        <strain evidence="5">GD03947</strain>
        <strain evidence="3">GD04147</strain>
    </source>
</reference>
<dbReference type="EMBL" id="JAOCDG010000033">
    <property type="protein sequence ID" value="MDH0689723.1"/>
    <property type="molecule type" value="Genomic_DNA"/>
</dbReference>